<comment type="caution">
    <text evidence="3">The sequence shown here is derived from an EMBL/GenBank/DDBJ whole genome shotgun (WGS) entry which is preliminary data.</text>
</comment>
<feature type="domain" description="DUF4350" evidence="2">
    <location>
        <begin position="175"/>
        <end position="392"/>
    </location>
</feature>
<protein>
    <recommendedName>
        <fullName evidence="2">DUF4350 domain-containing protein</fullName>
    </recommendedName>
</protein>
<accession>A0AAE3G2B8</accession>
<name>A0AAE3G2B8_9GAMM</name>
<gene>
    <name evidence="3" type="ORF">J2T57_000245</name>
</gene>
<dbReference type="Proteomes" id="UP001205843">
    <property type="component" value="Unassembled WGS sequence"/>
</dbReference>
<evidence type="ECO:0000313" key="3">
    <source>
        <dbReference type="EMBL" id="MCP1673153.1"/>
    </source>
</evidence>
<keyword evidence="1" id="KW-1133">Transmembrane helix</keyword>
<feature type="transmembrane region" description="Helical" evidence="1">
    <location>
        <begin position="12"/>
        <end position="32"/>
    </location>
</feature>
<proteinExistence type="predicted"/>
<dbReference type="AlphaFoldDB" id="A0AAE3G2B8"/>
<reference evidence="3" key="1">
    <citation type="submission" date="2022-03" db="EMBL/GenBank/DDBJ databases">
        <title>Genomic Encyclopedia of Type Strains, Phase III (KMG-III): the genomes of soil and plant-associated and newly described type strains.</title>
        <authorList>
            <person name="Whitman W."/>
        </authorList>
    </citation>
    <scope>NUCLEOTIDE SEQUENCE</scope>
    <source>
        <strain evidence="3">ANL 6-2</strain>
    </source>
</reference>
<feature type="transmembrane region" description="Helical" evidence="1">
    <location>
        <begin position="422"/>
        <end position="446"/>
    </location>
</feature>
<dbReference type="InterPro" id="IPR025646">
    <property type="entry name" value="DUF4350"/>
</dbReference>
<dbReference type="InterPro" id="IPR029062">
    <property type="entry name" value="Class_I_gatase-like"/>
</dbReference>
<dbReference type="RefSeq" id="WP_253473017.1">
    <property type="nucleotide sequence ID" value="NZ_JALJXV010000001.1"/>
</dbReference>
<keyword evidence="1" id="KW-0812">Transmembrane</keyword>
<dbReference type="Pfam" id="PF14258">
    <property type="entry name" value="DUF4350"/>
    <property type="match status" value="1"/>
</dbReference>
<evidence type="ECO:0000259" key="2">
    <source>
        <dbReference type="Pfam" id="PF14258"/>
    </source>
</evidence>
<keyword evidence="4" id="KW-1185">Reference proteome</keyword>
<organism evidence="3 4">
    <name type="scientific">Natronocella acetinitrilica</name>
    <dbReference type="NCBI Taxonomy" id="414046"/>
    <lineage>
        <taxon>Bacteria</taxon>
        <taxon>Pseudomonadati</taxon>
        <taxon>Pseudomonadota</taxon>
        <taxon>Gammaproteobacteria</taxon>
        <taxon>Chromatiales</taxon>
        <taxon>Ectothiorhodospiraceae</taxon>
        <taxon>Natronocella</taxon>
    </lineage>
</organism>
<sequence length="451" mass="49459">MRLDRRSRRWLTLQGFLFTALFLLILIILGWLSTRYTWEVDISSAGRQPLPAATVALLERIEEPVEIVAFVRPDDVLDGHIRQLVERYRRVQPRMELRVINPDARPDLARDYGVEGQGEVVIEYRGRRESVGVPSEPRLSAALQRLLRSGEQPLVYLSGHGERDLQGQANHDLGAFGDYLQERGHLLQAVQPATGSLPAGAEALVIAGPRSEWVGDVPERIRNYLDAGGNLLWLVDDRDRERLGFLAEHLGLQLLPGTVVEPRAEELLGVDDPRLLVVDDYAGHPGLSGVQGVSLLSGARALDLADNGHGDWTVEVLLRSEPRHWNETGDLAEATLDPSAGEQEGPLMLGLSLRRPHPEGAGEQRVVVMGDANFLSNAYIGNGANLNLGLALVDWLASADTAGLLAGQAAPDQRLQLTRQGIAFMGFGLLLGLPGSCLLVAGLLWWRRRRA</sequence>
<dbReference type="EMBL" id="JALJXV010000001">
    <property type="protein sequence ID" value="MCP1673153.1"/>
    <property type="molecule type" value="Genomic_DNA"/>
</dbReference>
<dbReference type="Gene3D" id="3.40.30.10">
    <property type="entry name" value="Glutaredoxin"/>
    <property type="match status" value="1"/>
</dbReference>
<evidence type="ECO:0000256" key="1">
    <source>
        <dbReference type="SAM" id="Phobius"/>
    </source>
</evidence>
<keyword evidence="1" id="KW-0472">Membrane</keyword>
<evidence type="ECO:0000313" key="4">
    <source>
        <dbReference type="Proteomes" id="UP001205843"/>
    </source>
</evidence>
<dbReference type="SUPFAM" id="SSF52317">
    <property type="entry name" value="Class I glutamine amidotransferase-like"/>
    <property type="match status" value="1"/>
</dbReference>